<dbReference type="GeneID" id="17288353"/>
<feature type="region of interest" description="Disordered" evidence="1">
    <location>
        <begin position="112"/>
        <end position="138"/>
    </location>
</feature>
<evidence type="ECO:0000313" key="4">
    <source>
        <dbReference type="Proteomes" id="UP000011087"/>
    </source>
</evidence>
<dbReference type="HOGENOM" id="CLU_1059395_0_0_1"/>
<dbReference type="Proteomes" id="UP000011087">
    <property type="component" value="Unassembled WGS sequence"/>
</dbReference>
<reference evidence="2 4" key="1">
    <citation type="journal article" date="2012" name="Nature">
        <title>Algal genomes reveal evolutionary mosaicism and the fate of nucleomorphs.</title>
        <authorList>
            <consortium name="DOE Joint Genome Institute"/>
            <person name="Curtis B.A."/>
            <person name="Tanifuji G."/>
            <person name="Burki F."/>
            <person name="Gruber A."/>
            <person name="Irimia M."/>
            <person name="Maruyama S."/>
            <person name="Arias M.C."/>
            <person name="Ball S.G."/>
            <person name="Gile G.H."/>
            <person name="Hirakawa Y."/>
            <person name="Hopkins J.F."/>
            <person name="Kuo A."/>
            <person name="Rensing S.A."/>
            <person name="Schmutz J."/>
            <person name="Symeonidi A."/>
            <person name="Elias M."/>
            <person name="Eveleigh R.J."/>
            <person name="Herman E.K."/>
            <person name="Klute M.J."/>
            <person name="Nakayama T."/>
            <person name="Obornik M."/>
            <person name="Reyes-Prieto A."/>
            <person name="Armbrust E.V."/>
            <person name="Aves S.J."/>
            <person name="Beiko R.G."/>
            <person name="Coutinho P."/>
            <person name="Dacks J.B."/>
            <person name="Durnford D.G."/>
            <person name="Fast N.M."/>
            <person name="Green B.R."/>
            <person name="Grisdale C.J."/>
            <person name="Hempel F."/>
            <person name="Henrissat B."/>
            <person name="Hoppner M.P."/>
            <person name="Ishida K."/>
            <person name="Kim E."/>
            <person name="Koreny L."/>
            <person name="Kroth P.G."/>
            <person name="Liu Y."/>
            <person name="Malik S.B."/>
            <person name="Maier U.G."/>
            <person name="McRose D."/>
            <person name="Mock T."/>
            <person name="Neilson J.A."/>
            <person name="Onodera N.T."/>
            <person name="Poole A.M."/>
            <person name="Pritham E.J."/>
            <person name="Richards T.A."/>
            <person name="Rocap G."/>
            <person name="Roy S.W."/>
            <person name="Sarai C."/>
            <person name="Schaack S."/>
            <person name="Shirato S."/>
            <person name="Slamovits C.H."/>
            <person name="Spencer D.F."/>
            <person name="Suzuki S."/>
            <person name="Worden A.Z."/>
            <person name="Zauner S."/>
            <person name="Barry K."/>
            <person name="Bell C."/>
            <person name="Bharti A.K."/>
            <person name="Crow J.A."/>
            <person name="Grimwood J."/>
            <person name="Kramer R."/>
            <person name="Lindquist E."/>
            <person name="Lucas S."/>
            <person name="Salamov A."/>
            <person name="McFadden G.I."/>
            <person name="Lane C.E."/>
            <person name="Keeling P.J."/>
            <person name="Gray M.W."/>
            <person name="Grigoriev I.V."/>
            <person name="Archibald J.M."/>
        </authorList>
    </citation>
    <scope>NUCLEOTIDE SEQUENCE</scope>
    <source>
        <strain evidence="2 4">CCMP2712</strain>
    </source>
</reference>
<name>L1I6X7_GUITC</name>
<keyword evidence="4" id="KW-1185">Reference proteome</keyword>
<evidence type="ECO:0000313" key="3">
    <source>
        <dbReference type="EnsemblProtists" id="EKX31625"/>
    </source>
</evidence>
<dbReference type="KEGG" id="gtt:GUITHDRAFT_166850"/>
<accession>L1I6X7</accession>
<sequence>MLQEYLVIPVGSKLFSHPGGMPGNGFSGRATNEEDYSDPYGGGDRPGPYGYVNDPYDGDWALGPLGGKAIGFQSLRTRNLVPNAAQQDVNIWGAEPMGTNSIFMPRLTAKDAQEAKRSREESMKRQQSVAQPPTPEWVGTNAAFFGANGGGNGWARKNKINHRHKKAQKALKARMQTLFRSDDPQAAEYGLEGDNQLNDDVLPSAVGSGGPVIGVDGVPSNEAHSWAHYNDALDFKCSDDILGCSGGLEVPAEYANDLKGVDY</sequence>
<dbReference type="PaxDb" id="55529-EKX31625"/>
<proteinExistence type="predicted"/>
<dbReference type="AlphaFoldDB" id="L1I6X7"/>
<evidence type="ECO:0000313" key="2">
    <source>
        <dbReference type="EMBL" id="EKX31625.1"/>
    </source>
</evidence>
<dbReference type="EMBL" id="JH993254">
    <property type="protein sequence ID" value="EKX31625.1"/>
    <property type="molecule type" value="Genomic_DNA"/>
</dbReference>
<gene>
    <name evidence="2" type="ORF">GUITHDRAFT_166850</name>
</gene>
<organism evidence="2">
    <name type="scientific">Guillardia theta (strain CCMP2712)</name>
    <name type="common">Cryptophyte</name>
    <dbReference type="NCBI Taxonomy" id="905079"/>
    <lineage>
        <taxon>Eukaryota</taxon>
        <taxon>Cryptophyceae</taxon>
        <taxon>Pyrenomonadales</taxon>
        <taxon>Geminigeraceae</taxon>
        <taxon>Guillardia</taxon>
    </lineage>
</organism>
<protein>
    <submittedName>
        <fullName evidence="2 3">Uncharacterized protein</fullName>
    </submittedName>
</protein>
<reference evidence="4" key="2">
    <citation type="submission" date="2012-11" db="EMBL/GenBank/DDBJ databases">
        <authorList>
            <person name="Kuo A."/>
            <person name="Curtis B.A."/>
            <person name="Tanifuji G."/>
            <person name="Burki F."/>
            <person name="Gruber A."/>
            <person name="Irimia M."/>
            <person name="Maruyama S."/>
            <person name="Arias M.C."/>
            <person name="Ball S.G."/>
            <person name="Gile G.H."/>
            <person name="Hirakawa Y."/>
            <person name="Hopkins J.F."/>
            <person name="Rensing S.A."/>
            <person name="Schmutz J."/>
            <person name="Symeonidi A."/>
            <person name="Elias M."/>
            <person name="Eveleigh R.J."/>
            <person name="Herman E.K."/>
            <person name="Klute M.J."/>
            <person name="Nakayama T."/>
            <person name="Obornik M."/>
            <person name="Reyes-Prieto A."/>
            <person name="Armbrust E.V."/>
            <person name="Aves S.J."/>
            <person name="Beiko R.G."/>
            <person name="Coutinho P."/>
            <person name="Dacks J.B."/>
            <person name="Durnford D.G."/>
            <person name="Fast N.M."/>
            <person name="Green B.R."/>
            <person name="Grisdale C."/>
            <person name="Hempe F."/>
            <person name="Henrissat B."/>
            <person name="Hoppner M.P."/>
            <person name="Ishida K.-I."/>
            <person name="Kim E."/>
            <person name="Koreny L."/>
            <person name="Kroth P.G."/>
            <person name="Liu Y."/>
            <person name="Malik S.-B."/>
            <person name="Maier U.G."/>
            <person name="McRose D."/>
            <person name="Mock T."/>
            <person name="Neilson J.A."/>
            <person name="Onodera N.T."/>
            <person name="Poole A.M."/>
            <person name="Pritham E.J."/>
            <person name="Richards T.A."/>
            <person name="Rocap G."/>
            <person name="Roy S.W."/>
            <person name="Sarai C."/>
            <person name="Schaack S."/>
            <person name="Shirato S."/>
            <person name="Slamovits C.H."/>
            <person name="Spencer D.F."/>
            <person name="Suzuki S."/>
            <person name="Worden A.Z."/>
            <person name="Zauner S."/>
            <person name="Barry K."/>
            <person name="Bell C."/>
            <person name="Bharti A.K."/>
            <person name="Crow J.A."/>
            <person name="Grimwood J."/>
            <person name="Kramer R."/>
            <person name="Lindquist E."/>
            <person name="Lucas S."/>
            <person name="Salamov A."/>
            <person name="McFadden G.I."/>
            <person name="Lane C.E."/>
            <person name="Keeling P.J."/>
            <person name="Gray M.W."/>
            <person name="Grigoriev I.V."/>
            <person name="Archibald J.M."/>
        </authorList>
    </citation>
    <scope>NUCLEOTIDE SEQUENCE</scope>
    <source>
        <strain evidence="4">CCMP2712</strain>
    </source>
</reference>
<feature type="region of interest" description="Disordered" evidence="1">
    <location>
        <begin position="18"/>
        <end position="42"/>
    </location>
</feature>
<dbReference type="RefSeq" id="XP_005818605.1">
    <property type="nucleotide sequence ID" value="XM_005818548.1"/>
</dbReference>
<reference evidence="3" key="3">
    <citation type="submission" date="2016-03" db="UniProtKB">
        <authorList>
            <consortium name="EnsemblProtists"/>
        </authorList>
    </citation>
    <scope>IDENTIFICATION</scope>
</reference>
<feature type="compositionally biased region" description="Basic and acidic residues" evidence="1">
    <location>
        <begin position="112"/>
        <end position="124"/>
    </location>
</feature>
<evidence type="ECO:0000256" key="1">
    <source>
        <dbReference type="SAM" id="MobiDB-lite"/>
    </source>
</evidence>
<dbReference type="EnsemblProtists" id="EKX31625">
    <property type="protein sequence ID" value="EKX31625"/>
    <property type="gene ID" value="GUITHDRAFT_166850"/>
</dbReference>